<dbReference type="GO" id="GO:0006635">
    <property type="term" value="P:fatty acid beta-oxidation"/>
    <property type="evidence" value="ECO:0007669"/>
    <property type="project" value="TreeGrafter"/>
</dbReference>
<dbReference type="InterPro" id="IPR016039">
    <property type="entry name" value="Thiolase-like"/>
</dbReference>
<dbReference type="EMBL" id="LK391708">
    <property type="protein sequence ID" value="CDR95417.1"/>
    <property type="molecule type" value="Genomic_DNA"/>
</dbReference>
<dbReference type="SUPFAM" id="SSF53901">
    <property type="entry name" value="Thiolase-like"/>
    <property type="match status" value="2"/>
</dbReference>
<dbReference type="AlphaFoldDB" id="A0A061D5X4"/>
<dbReference type="GO" id="GO:0005739">
    <property type="term" value="C:mitochondrion"/>
    <property type="evidence" value="ECO:0007669"/>
    <property type="project" value="TreeGrafter"/>
</dbReference>
<keyword evidence="5 6" id="KW-0012">Acyltransferase</keyword>
<evidence type="ECO:0000256" key="5">
    <source>
        <dbReference type="ARBA" id="ARBA00023315"/>
    </source>
</evidence>
<evidence type="ECO:0000313" key="10">
    <source>
        <dbReference type="Proteomes" id="UP000033188"/>
    </source>
</evidence>
<dbReference type="InterPro" id="IPR002155">
    <property type="entry name" value="Thiolase"/>
</dbReference>
<gene>
    <name evidence="9" type="ORF">BBBOND_0205750</name>
</gene>
<proteinExistence type="inferred from homology"/>
<dbReference type="GO" id="GO:0046872">
    <property type="term" value="F:metal ion binding"/>
    <property type="evidence" value="ECO:0007669"/>
    <property type="project" value="UniProtKB-KW"/>
</dbReference>
<evidence type="ECO:0000256" key="6">
    <source>
        <dbReference type="RuleBase" id="RU003557"/>
    </source>
</evidence>
<reference evidence="10" key="1">
    <citation type="submission" date="2014-06" db="EMBL/GenBank/DDBJ databases">
        <authorList>
            <person name="Aslett M."/>
            <person name="De Silva N."/>
        </authorList>
    </citation>
    <scope>NUCLEOTIDE SEQUENCE [LARGE SCALE GENOMIC DNA]</scope>
    <source>
        <strain evidence="10">Bond</strain>
    </source>
</reference>
<dbReference type="STRING" id="5866.A0A061D5X4"/>
<dbReference type="Gene3D" id="3.40.47.10">
    <property type="match status" value="1"/>
</dbReference>
<dbReference type="RefSeq" id="XP_012767603.1">
    <property type="nucleotide sequence ID" value="XM_012912149.1"/>
</dbReference>
<evidence type="ECO:0000256" key="2">
    <source>
        <dbReference type="ARBA" id="ARBA00022679"/>
    </source>
</evidence>
<evidence type="ECO:0000256" key="4">
    <source>
        <dbReference type="ARBA" id="ARBA00022958"/>
    </source>
</evidence>
<evidence type="ECO:0000256" key="3">
    <source>
        <dbReference type="ARBA" id="ARBA00022723"/>
    </source>
</evidence>
<keyword evidence="4" id="KW-0630">Potassium</keyword>
<keyword evidence="3" id="KW-0479">Metal-binding</keyword>
<keyword evidence="2 6" id="KW-0808">Transferase</keyword>
<accession>A0A061D5X4</accession>
<organism evidence="9 10">
    <name type="scientific">Babesia bigemina</name>
    <dbReference type="NCBI Taxonomy" id="5866"/>
    <lineage>
        <taxon>Eukaryota</taxon>
        <taxon>Sar</taxon>
        <taxon>Alveolata</taxon>
        <taxon>Apicomplexa</taxon>
        <taxon>Aconoidasida</taxon>
        <taxon>Piroplasmida</taxon>
        <taxon>Babesiidae</taxon>
        <taxon>Babesia</taxon>
    </lineage>
</organism>
<dbReference type="CDD" id="cd00751">
    <property type="entry name" value="thiolase"/>
    <property type="match status" value="1"/>
</dbReference>
<dbReference type="KEGG" id="bbig:BBBOND_0205750"/>
<protein>
    <submittedName>
        <fullName evidence="9">Thiolase, N-terminal and C-terminal domain containing protein, putative</fullName>
    </submittedName>
</protein>
<feature type="domain" description="Thiolase C-terminal" evidence="8">
    <location>
        <begin position="267"/>
        <end position="383"/>
    </location>
</feature>
<evidence type="ECO:0000259" key="8">
    <source>
        <dbReference type="Pfam" id="PF02803"/>
    </source>
</evidence>
<dbReference type="PANTHER" id="PTHR18919:SF156">
    <property type="entry name" value="ACETYL-COA ACETYLTRANSFERASE, MITOCHONDRIAL"/>
    <property type="match status" value="1"/>
</dbReference>
<evidence type="ECO:0000313" key="9">
    <source>
        <dbReference type="EMBL" id="CDR95417.1"/>
    </source>
</evidence>
<dbReference type="GO" id="GO:0003985">
    <property type="term" value="F:acetyl-CoA C-acetyltransferase activity"/>
    <property type="evidence" value="ECO:0007669"/>
    <property type="project" value="TreeGrafter"/>
</dbReference>
<dbReference type="InterPro" id="IPR020616">
    <property type="entry name" value="Thiolase_N"/>
</dbReference>
<sequence length="385" mass="41003">MSYIIGLARTPFSPVLGALVEESSIALGATALNGALSRSLTSRNRIDRLVLSQVFSAGAGSSPARQISINTGLPSSTRCFQTSQLCTSGLKAISIAKDALDLRKSQLTSVVGAESTSQAPFLLTKARAGGYGVGDDVLVDSVTSDGFTKMGIDVDSFTKNARISKLEMVQYAAESFRRAAACYSDGIMQIEIAPVIVKNKRSAAREGEAWISHPHTKLVEDTLPRHFVPKHASASTIKTKSTMADGACSLLLCDDGFLRESGATPFARILDCCELSTDSDRFPDALTDVIRECSRRVNSRIDIYDINDQYAFLPIYVAKALNIDHSRINVHGSTIAIGHPMGRCATGIRQIISLVTALRSQGLQYGCAAGANAVGDAIAVILEVP</sequence>
<dbReference type="OMA" id="ICPSIAI"/>
<evidence type="ECO:0000259" key="7">
    <source>
        <dbReference type="Pfam" id="PF00108"/>
    </source>
</evidence>
<dbReference type="PIRSF" id="PIRSF000429">
    <property type="entry name" value="Ac-CoA_Ac_transf"/>
    <property type="match status" value="1"/>
</dbReference>
<dbReference type="Pfam" id="PF02803">
    <property type="entry name" value="Thiolase_C"/>
    <property type="match status" value="1"/>
</dbReference>
<keyword evidence="10" id="KW-1185">Reference proteome</keyword>
<dbReference type="PANTHER" id="PTHR18919">
    <property type="entry name" value="ACETYL-COA C-ACYLTRANSFERASE"/>
    <property type="match status" value="1"/>
</dbReference>
<comment type="similarity">
    <text evidence="1 6">Belongs to the thiolase-like superfamily. Thiolase family.</text>
</comment>
<dbReference type="VEuPathDB" id="PiroplasmaDB:BBBOND_0205750"/>
<dbReference type="Pfam" id="PF00108">
    <property type="entry name" value="Thiolase_N"/>
    <property type="match status" value="1"/>
</dbReference>
<dbReference type="Proteomes" id="UP000033188">
    <property type="component" value="Chromosome 2"/>
</dbReference>
<dbReference type="GeneID" id="24563958"/>
<evidence type="ECO:0000256" key="1">
    <source>
        <dbReference type="ARBA" id="ARBA00010982"/>
    </source>
</evidence>
<feature type="domain" description="Thiolase N-terminal" evidence="7">
    <location>
        <begin position="3"/>
        <end position="254"/>
    </location>
</feature>
<dbReference type="InterPro" id="IPR020617">
    <property type="entry name" value="Thiolase_C"/>
</dbReference>
<dbReference type="OrthoDB" id="5404651at2759"/>
<name>A0A061D5X4_BABBI</name>